<dbReference type="InterPro" id="IPR037883">
    <property type="entry name" value="Knr4/Smi1-like_sf"/>
</dbReference>
<dbReference type="Pfam" id="PF09346">
    <property type="entry name" value="SMI1_KNR4"/>
    <property type="match status" value="1"/>
</dbReference>
<evidence type="ECO:0000313" key="2">
    <source>
        <dbReference type="EMBL" id="XCP97237.1"/>
    </source>
</evidence>
<gene>
    <name evidence="2" type="ORF">ABXS70_11270</name>
</gene>
<feature type="domain" description="Knr4/Smi1-like" evidence="1">
    <location>
        <begin position="40"/>
        <end position="155"/>
    </location>
</feature>
<dbReference type="Gene3D" id="3.40.1580.10">
    <property type="entry name" value="SMI1/KNR4-like"/>
    <property type="match status" value="1"/>
</dbReference>
<protein>
    <submittedName>
        <fullName evidence="2">SMI1/KNR4 family protein</fullName>
    </submittedName>
</protein>
<reference evidence="2" key="1">
    <citation type="submission" date="2024-05" db="EMBL/GenBank/DDBJ databases">
        <title>Draft genome assemblies of 36 bacteria isolated from hibernating arctic ground squirrels.</title>
        <authorList>
            <person name="McKee H."/>
            <person name="Mullen L."/>
            <person name="Drown D.M."/>
            <person name="Duddleston K.N."/>
        </authorList>
    </citation>
    <scope>NUCLEOTIDE SEQUENCE</scope>
    <source>
        <strain evidence="2">AN1007</strain>
    </source>
</reference>
<sequence>MDKVVLDFITWAELSGWMVTLKSEPELHLNQQWIARYKIIPDEYASFLRLVSQCMSTSEQTWFLCEADYNNSSNSEFHWNEYELISLEAAANDDVWKSEITSWWDQHLPIMMSVHDGYSYYAIDLSSETGAVVRGEEPEFEEVTKVAEDFPHFLQLMMSGSIAAEDF</sequence>
<name>A0AAU8NIU5_9BACL</name>
<organism evidence="2">
    <name type="scientific">Paenibacillus sp. AN1007</name>
    <dbReference type="NCBI Taxonomy" id="3151385"/>
    <lineage>
        <taxon>Bacteria</taxon>
        <taxon>Bacillati</taxon>
        <taxon>Bacillota</taxon>
        <taxon>Bacilli</taxon>
        <taxon>Bacillales</taxon>
        <taxon>Paenibacillaceae</taxon>
        <taxon>Paenibacillus</taxon>
    </lineage>
</organism>
<accession>A0AAU8NIU5</accession>
<dbReference type="EMBL" id="CP159992">
    <property type="protein sequence ID" value="XCP97237.1"/>
    <property type="molecule type" value="Genomic_DNA"/>
</dbReference>
<dbReference type="InterPro" id="IPR018958">
    <property type="entry name" value="Knr4/Smi1-like_dom"/>
</dbReference>
<proteinExistence type="predicted"/>
<dbReference type="RefSeq" id="WP_342556157.1">
    <property type="nucleotide sequence ID" value="NZ_CP159992.1"/>
</dbReference>
<dbReference type="SUPFAM" id="SSF160631">
    <property type="entry name" value="SMI1/KNR4-like"/>
    <property type="match status" value="1"/>
</dbReference>
<dbReference type="AlphaFoldDB" id="A0AAU8NIU5"/>
<evidence type="ECO:0000259" key="1">
    <source>
        <dbReference type="Pfam" id="PF09346"/>
    </source>
</evidence>